<evidence type="ECO:0000256" key="9">
    <source>
        <dbReference type="ARBA" id="ARBA00014190"/>
    </source>
</evidence>
<keyword evidence="15" id="KW-0378">Hydrolase</keyword>
<evidence type="ECO:0000256" key="15">
    <source>
        <dbReference type="ARBA" id="ARBA00022801"/>
    </source>
</evidence>
<dbReference type="EnsemblMetazoa" id="GMOY011904-RA">
    <property type="protein sequence ID" value="GMOY011904-PA"/>
    <property type="gene ID" value="GMOY011904"/>
</dbReference>
<dbReference type="PRINTS" id="PR00481">
    <property type="entry name" value="LAMNOPPTDASE"/>
</dbReference>
<evidence type="ECO:0000256" key="3">
    <source>
        <dbReference type="ARBA" id="ARBA00001936"/>
    </source>
</evidence>
<keyword evidence="12" id="KW-0597">Phosphoprotein</keyword>
<keyword evidence="16" id="KW-0862">Zinc</keyword>
<dbReference type="EC" id="3.4.11.1" evidence="7"/>
<feature type="domain" description="Cytosol aminopeptidase" evidence="30">
    <location>
        <begin position="735"/>
        <end position="1044"/>
    </location>
</feature>
<feature type="domain" description="Peptidase M17 leucyl aminopeptidase N-terminal" evidence="31">
    <location>
        <begin position="563"/>
        <end position="701"/>
    </location>
</feature>
<dbReference type="Gene3D" id="3.40.630.10">
    <property type="entry name" value="Zn peptidases"/>
    <property type="match status" value="2"/>
</dbReference>
<keyword evidence="18" id="KW-0007">Acetylation</keyword>
<evidence type="ECO:0000256" key="5">
    <source>
        <dbReference type="ARBA" id="ARBA00004496"/>
    </source>
</evidence>
<evidence type="ECO:0000256" key="24">
    <source>
        <dbReference type="ARBA" id="ARBA00030997"/>
    </source>
</evidence>
<comment type="catalytic activity">
    <reaction evidence="2">
        <text>Release of N-terminal proline from a peptide.</text>
        <dbReference type="EC" id="3.4.11.5"/>
    </reaction>
</comment>
<dbReference type="SUPFAM" id="SSF53187">
    <property type="entry name" value="Zn-dependent exopeptidases"/>
    <property type="match status" value="2"/>
</dbReference>
<evidence type="ECO:0000256" key="13">
    <source>
        <dbReference type="ARBA" id="ARBA00022670"/>
    </source>
</evidence>
<comment type="function">
    <text evidence="27">Cytosolic metallopeptidase that catalyzes the removal of unsubstituted N-terminal hydrophobic amino acids from various peptides. The presence of Zn(2+) ions is essential for the peptidase activity, and the association with other cofactors can modulate the substrate spectificity of the enzyme. For instance, in the presence of Mn(2+), it displays a specific Cys-Gly hydrolyzing activity of Cys-Gly-S-conjugates. Involved in the metabolism of glutathione and in the degradation of glutathione S-conjugates, which may play a role in the control of the cell redox status.</text>
</comment>
<keyword evidence="10" id="KW-0031">Aminopeptidase</keyword>
<sequence length="1064" mass="117697">MFGTLRSNSLRNTSKIFRQVRRYASQFINQVLQLQHTEICADPPSRALVLGVYADEDDKNDVGILTPAAWRYNITRTNGRLIEVLRMSGPLPKRGEARILFAQEVEKVPYYSAVAVVGLGKECLGYNPYEIIDEQKEGIRRSVAKACMELALLNTNRIEVENCGHAESAAEGAALGVWAYQELRNRENRIAVPTVDLYTTKEEICDLEGFRIGLQKAAAQNLTRQLQEMPSNILTPTSFAQNVVEVLCKSGVNVEVKVEGWAESQVMNSFLSVGKASCEPPIFLELSYYGTAADERPIVMIGQGITYDCGGLCLKSRDQLYVKRGDMTGAAVVVATCRAIAALRLPVNIRGLIPLCENVMGCNSFRPGDTVKCMNGKHIKIQGTDQAGVLILADALLYAQNFCPKCIVDVGTNSRYMREVLGEAACGVFTNSEILWQQIKHASMHTGDRVWRMPLWEYYAQQIRGGMSSDVQNYGIGRGGRPCKAAAFLREFVPCGQWMHMDATNVMTTRGTTFEYLRAGMAGRPTQCYGQMRCDAPANMLMKFMLQLQHTEICADPPSRGLVLGVYADEDDKKDTGILTPAGWKYNIQRTGGRMIEILRMSGPMPKRGEARLLFAQETEKIPYYSAVAIVGLGKECLGYNPYEIIDEQKETIRRSVAKACMDLARLNTDRIEVENCGHAESAAEGAALGVWAYQELRRKKDRIAVPTIDLYTTKDEVCDIEGFRIGLQKASAQNLTRQLQEMPANILTPTAFAQNVVEVLCKSGVNVEVKVEGWAESQVMNAFLSVGKASCEPPIFLELSYYGTSANERPIVLIGQGITYDCGGLCLKPKEKLYVMRGDMTGAAVVVAACRAIAALRLPVNIRGLIPLCENVMGCNSFRSGDTVKCMNGKHIKVQGTDHEDVLVLADTLLYAQNFCPKCIVDIGTTSWSMHHTLGEAACGIFTNSEILWQQIKHASMHTGDRVWRLPLWNYYSTQVTSGMSADVQNYGIGRGGKPCKAAAFLREFVPCGQWMHIEASNVMTTKGTCFEYLRAGMAGRPTRTLIEFIAQTICRDTAPKFPPKEK</sequence>
<protein>
    <recommendedName>
        <fullName evidence="9">Cytosol aminopeptidase</fullName>
        <ecNumber evidence="7">3.4.11.1</ecNumber>
        <ecNumber evidence="8">3.4.11.5</ecNumber>
        <ecNumber evidence="21">3.4.13.23</ecNumber>
    </recommendedName>
    <alternativeName>
        <fullName evidence="24">Cysteinylglycine-S-conjugate dipeptidase</fullName>
    </alternativeName>
    <alternativeName>
        <fullName evidence="25">Leucine aminopeptidase 3</fullName>
    </alternativeName>
    <alternativeName>
        <fullName evidence="26">Leucyl aminopeptidase</fullName>
    </alternativeName>
    <alternativeName>
        <fullName evidence="23">Proline aminopeptidase</fullName>
    </alternativeName>
    <alternativeName>
        <fullName evidence="22">Prolyl aminopeptidase</fullName>
    </alternativeName>
</protein>
<evidence type="ECO:0000259" key="31">
    <source>
        <dbReference type="Pfam" id="PF02789"/>
    </source>
</evidence>
<evidence type="ECO:0000256" key="11">
    <source>
        <dbReference type="ARBA" id="ARBA00022490"/>
    </source>
</evidence>
<dbReference type="SUPFAM" id="SSF52949">
    <property type="entry name" value="Macro domain-like"/>
    <property type="match status" value="2"/>
</dbReference>
<comment type="catalytic activity">
    <reaction evidence="28">
        <text>S-benzyl-L-cysteinylglycine + H2O = S-benzyl-L-cysteine + glycine</text>
        <dbReference type="Rhea" id="RHEA:62568"/>
        <dbReference type="ChEBI" id="CHEBI:15377"/>
        <dbReference type="ChEBI" id="CHEBI:57305"/>
        <dbReference type="ChEBI" id="CHEBI:145802"/>
        <dbReference type="ChEBI" id="CHEBI:145803"/>
    </reaction>
    <physiologicalReaction direction="left-to-right" evidence="28">
        <dbReference type="Rhea" id="RHEA:62569"/>
    </physiologicalReaction>
</comment>
<keyword evidence="13" id="KW-0645">Protease</keyword>
<dbReference type="EC" id="3.4.11.5" evidence="8"/>
<keyword evidence="17" id="KW-0460">Magnesium</keyword>
<evidence type="ECO:0000256" key="25">
    <source>
        <dbReference type="ARBA" id="ARBA00031564"/>
    </source>
</evidence>
<dbReference type="PhylomeDB" id="A0A1B0GF33"/>
<comment type="catalytic activity">
    <reaction evidence="1">
        <text>Release of an N-terminal amino acid, Xaa-|-Yaa-, in which Xaa is preferably Leu, but may be other amino acids including Pro although not Arg or Lys, and Yaa may be Pro. Amino acid amides and methyl esters are also readily hydrolyzed, but rates on arylamides are exceedingly low.</text>
        <dbReference type="EC" id="3.4.11.1"/>
    </reaction>
</comment>
<evidence type="ECO:0000256" key="18">
    <source>
        <dbReference type="ARBA" id="ARBA00022990"/>
    </source>
</evidence>
<evidence type="ECO:0000256" key="16">
    <source>
        <dbReference type="ARBA" id="ARBA00022833"/>
    </source>
</evidence>
<organism evidence="32 33">
    <name type="scientific">Glossina morsitans morsitans</name>
    <name type="common">Savannah tsetse fly</name>
    <dbReference type="NCBI Taxonomy" id="37546"/>
    <lineage>
        <taxon>Eukaryota</taxon>
        <taxon>Metazoa</taxon>
        <taxon>Ecdysozoa</taxon>
        <taxon>Arthropoda</taxon>
        <taxon>Hexapoda</taxon>
        <taxon>Insecta</taxon>
        <taxon>Pterygota</taxon>
        <taxon>Neoptera</taxon>
        <taxon>Endopterygota</taxon>
        <taxon>Diptera</taxon>
        <taxon>Brachycera</taxon>
        <taxon>Muscomorpha</taxon>
        <taxon>Hippoboscoidea</taxon>
        <taxon>Glossinidae</taxon>
        <taxon>Glossina</taxon>
    </lineage>
</organism>
<dbReference type="GO" id="GO:0005737">
    <property type="term" value="C:cytoplasm"/>
    <property type="evidence" value="ECO:0007669"/>
    <property type="project" value="UniProtKB-SubCell"/>
</dbReference>
<dbReference type="InterPro" id="IPR043472">
    <property type="entry name" value="Macro_dom-like"/>
</dbReference>
<keyword evidence="19" id="KW-0464">Manganese</keyword>
<comment type="catalytic activity">
    <reaction evidence="20">
        <text>an S-substituted L-cysteinylglycine + H2O = an S-substituted L-cysteine + glycine</text>
        <dbReference type="Rhea" id="RHEA:60444"/>
        <dbReference type="ChEBI" id="CHEBI:15377"/>
        <dbReference type="ChEBI" id="CHEBI:57305"/>
        <dbReference type="ChEBI" id="CHEBI:58717"/>
        <dbReference type="ChEBI" id="CHEBI:143103"/>
        <dbReference type="EC" id="3.4.13.23"/>
    </reaction>
    <physiologicalReaction direction="left-to-right" evidence="20">
        <dbReference type="Rhea" id="RHEA:60445"/>
    </physiologicalReaction>
</comment>
<comment type="catalytic activity">
    <reaction evidence="29">
        <text>L-cysteinylglycine + H2O = L-cysteine + glycine</text>
        <dbReference type="Rhea" id="RHEA:28783"/>
        <dbReference type="ChEBI" id="CHEBI:15377"/>
        <dbReference type="ChEBI" id="CHEBI:35235"/>
        <dbReference type="ChEBI" id="CHEBI:57305"/>
        <dbReference type="ChEBI" id="CHEBI:61694"/>
    </reaction>
    <physiologicalReaction direction="left-to-right" evidence="29">
        <dbReference type="Rhea" id="RHEA:28784"/>
    </physiologicalReaction>
</comment>
<evidence type="ECO:0000256" key="1">
    <source>
        <dbReference type="ARBA" id="ARBA00000135"/>
    </source>
</evidence>
<dbReference type="VEuPathDB" id="VectorBase:GMOY011904"/>
<comment type="similarity">
    <text evidence="6">Belongs to the peptidase M17 family.</text>
</comment>
<evidence type="ECO:0000256" key="29">
    <source>
        <dbReference type="ARBA" id="ARBA00049107"/>
    </source>
</evidence>
<proteinExistence type="inferred from homology"/>
<evidence type="ECO:0000256" key="28">
    <source>
        <dbReference type="ARBA" id="ARBA00047881"/>
    </source>
</evidence>
<evidence type="ECO:0000256" key="19">
    <source>
        <dbReference type="ARBA" id="ARBA00023211"/>
    </source>
</evidence>
<evidence type="ECO:0000256" key="17">
    <source>
        <dbReference type="ARBA" id="ARBA00022842"/>
    </source>
</evidence>
<dbReference type="EC" id="3.4.13.23" evidence="21"/>
<comment type="cofactor">
    <cofactor evidence="4">
        <name>Zn(2+)</name>
        <dbReference type="ChEBI" id="CHEBI:29105"/>
    </cofactor>
</comment>
<dbReference type="Proteomes" id="UP000092444">
    <property type="component" value="Unassembled WGS sequence"/>
</dbReference>
<accession>A0A1B0GF33</accession>
<evidence type="ECO:0000256" key="7">
    <source>
        <dbReference type="ARBA" id="ARBA00012565"/>
    </source>
</evidence>
<feature type="domain" description="Peptidase M17 leucyl aminopeptidase N-terminal" evidence="31">
    <location>
        <begin position="49"/>
        <end position="185"/>
    </location>
</feature>
<dbReference type="InterPro" id="IPR011356">
    <property type="entry name" value="Leucine_aapep/pepB"/>
</dbReference>
<evidence type="ECO:0000256" key="26">
    <source>
        <dbReference type="ARBA" id="ARBA00033172"/>
    </source>
</evidence>
<evidence type="ECO:0000256" key="22">
    <source>
        <dbReference type="ARBA" id="ARBA00029605"/>
    </source>
</evidence>
<dbReference type="InterPro" id="IPR008283">
    <property type="entry name" value="Peptidase_M17_N"/>
</dbReference>
<dbReference type="Pfam" id="PF00883">
    <property type="entry name" value="Peptidase_M17"/>
    <property type="match status" value="2"/>
</dbReference>
<evidence type="ECO:0000256" key="8">
    <source>
        <dbReference type="ARBA" id="ARBA00012568"/>
    </source>
</evidence>
<feature type="domain" description="Cytosol aminopeptidase" evidence="30">
    <location>
        <begin position="221"/>
        <end position="527"/>
    </location>
</feature>
<evidence type="ECO:0000256" key="4">
    <source>
        <dbReference type="ARBA" id="ARBA00001947"/>
    </source>
</evidence>
<comment type="subcellular location">
    <subcellularLocation>
        <location evidence="5">Cytoplasm</location>
    </subcellularLocation>
</comment>
<dbReference type="FunFam" id="3.40.220.10:FF:000005">
    <property type="entry name" value="cytosol aminopeptidase"/>
    <property type="match status" value="1"/>
</dbReference>
<dbReference type="PANTHER" id="PTHR11963">
    <property type="entry name" value="LEUCINE AMINOPEPTIDASE-RELATED"/>
    <property type="match status" value="1"/>
</dbReference>
<evidence type="ECO:0000256" key="14">
    <source>
        <dbReference type="ARBA" id="ARBA00022723"/>
    </source>
</evidence>
<reference evidence="32" key="1">
    <citation type="submission" date="2020-05" db="UniProtKB">
        <authorList>
            <consortium name="EnsemblMetazoa"/>
        </authorList>
    </citation>
    <scope>IDENTIFICATION</scope>
    <source>
        <strain evidence="32">Yale</strain>
    </source>
</reference>
<evidence type="ECO:0000256" key="27">
    <source>
        <dbReference type="ARBA" id="ARBA00045966"/>
    </source>
</evidence>
<dbReference type="InterPro" id="IPR000819">
    <property type="entry name" value="Peptidase_M17_C"/>
</dbReference>
<evidence type="ECO:0000256" key="2">
    <source>
        <dbReference type="ARBA" id="ARBA00001585"/>
    </source>
</evidence>
<keyword evidence="33" id="KW-1185">Reference proteome</keyword>
<name>A0A1B0GF33_GLOMM</name>
<evidence type="ECO:0000256" key="10">
    <source>
        <dbReference type="ARBA" id="ARBA00022438"/>
    </source>
</evidence>
<evidence type="ECO:0000259" key="30">
    <source>
        <dbReference type="Pfam" id="PF00883"/>
    </source>
</evidence>
<dbReference type="STRING" id="37546.A0A1B0GF33"/>
<evidence type="ECO:0000256" key="21">
    <source>
        <dbReference type="ARBA" id="ARBA00023625"/>
    </source>
</evidence>
<dbReference type="AlphaFoldDB" id="A0A1B0GF33"/>
<dbReference type="GO" id="GO:0030145">
    <property type="term" value="F:manganese ion binding"/>
    <property type="evidence" value="ECO:0007669"/>
    <property type="project" value="InterPro"/>
</dbReference>
<dbReference type="Gene3D" id="3.40.220.10">
    <property type="entry name" value="Leucine Aminopeptidase, subunit E, domain 1"/>
    <property type="match status" value="2"/>
</dbReference>
<keyword evidence="11" id="KW-0963">Cytoplasm</keyword>
<evidence type="ECO:0000256" key="20">
    <source>
        <dbReference type="ARBA" id="ARBA00023511"/>
    </source>
</evidence>
<dbReference type="Pfam" id="PF02789">
    <property type="entry name" value="Peptidase_M17_N"/>
    <property type="match status" value="2"/>
</dbReference>
<evidence type="ECO:0000256" key="6">
    <source>
        <dbReference type="ARBA" id="ARBA00009528"/>
    </source>
</evidence>
<evidence type="ECO:0000256" key="12">
    <source>
        <dbReference type="ARBA" id="ARBA00022553"/>
    </source>
</evidence>
<evidence type="ECO:0000313" key="32">
    <source>
        <dbReference type="EnsemblMetazoa" id="GMOY011904-PA"/>
    </source>
</evidence>
<dbReference type="FunFam" id="3.40.630.10:FF:000031">
    <property type="entry name" value="cytosol aminopeptidase"/>
    <property type="match status" value="2"/>
</dbReference>
<dbReference type="GO" id="GO:0006508">
    <property type="term" value="P:proteolysis"/>
    <property type="evidence" value="ECO:0007669"/>
    <property type="project" value="UniProtKB-KW"/>
</dbReference>
<evidence type="ECO:0000313" key="33">
    <source>
        <dbReference type="Proteomes" id="UP000092444"/>
    </source>
</evidence>
<keyword evidence="14" id="KW-0479">Metal-binding</keyword>
<dbReference type="PANTHER" id="PTHR11963:SF25">
    <property type="entry name" value="CYTOSOL AMINOPEPTIDASE"/>
    <property type="match status" value="1"/>
</dbReference>
<comment type="cofactor">
    <cofactor evidence="3">
        <name>Mn(2+)</name>
        <dbReference type="ChEBI" id="CHEBI:29035"/>
    </cofactor>
</comment>
<evidence type="ECO:0000256" key="23">
    <source>
        <dbReference type="ARBA" id="ARBA00030930"/>
    </source>
</evidence>
<dbReference type="GO" id="GO:0070006">
    <property type="term" value="F:metalloaminopeptidase activity"/>
    <property type="evidence" value="ECO:0007669"/>
    <property type="project" value="InterPro"/>
</dbReference>
<dbReference type="EMBL" id="CCAG010012735">
    <property type="status" value="NOT_ANNOTATED_CDS"/>
    <property type="molecule type" value="Genomic_DNA"/>
</dbReference>